<evidence type="ECO:0000313" key="1">
    <source>
        <dbReference type="EMBL" id="PJK16957.1"/>
    </source>
</evidence>
<dbReference type="RefSeq" id="WP_100353503.1">
    <property type="nucleotide sequence ID" value="NZ_PCGR01000002.1"/>
</dbReference>
<gene>
    <name evidence="1" type="ORF">CQS04_07325</name>
</gene>
<organism evidence="1 2">
    <name type="scientific">Chryseomicrobium excrementi</name>
    <dbReference type="NCBI Taxonomy" id="2041346"/>
    <lineage>
        <taxon>Bacteria</taxon>
        <taxon>Bacillati</taxon>
        <taxon>Bacillota</taxon>
        <taxon>Bacilli</taxon>
        <taxon>Bacillales</taxon>
        <taxon>Caryophanaceae</taxon>
        <taxon>Chryseomicrobium</taxon>
    </lineage>
</organism>
<evidence type="ECO:0000313" key="2">
    <source>
        <dbReference type="Proteomes" id="UP000228680"/>
    </source>
</evidence>
<reference evidence="1 2" key="1">
    <citation type="submission" date="2017-10" db="EMBL/GenBank/DDBJ databases">
        <title>Draft genome of Chryseomicrobium casticus sp. nov.</title>
        <authorList>
            <person name="Chakraborty R."/>
            <person name="Saha T."/>
        </authorList>
    </citation>
    <scope>NUCLEOTIDE SEQUENCE [LARGE SCALE GENOMIC DNA]</scope>
    <source>
        <strain evidence="1 2">ET03</strain>
    </source>
</reference>
<accession>A0A2M9F0H2</accession>
<protein>
    <submittedName>
        <fullName evidence="1">Uncharacterized protein</fullName>
    </submittedName>
</protein>
<keyword evidence="2" id="KW-1185">Reference proteome</keyword>
<dbReference type="Proteomes" id="UP000228680">
    <property type="component" value="Unassembled WGS sequence"/>
</dbReference>
<comment type="caution">
    <text evidence="1">The sequence shown here is derived from an EMBL/GenBank/DDBJ whole genome shotgun (WGS) entry which is preliminary data.</text>
</comment>
<proteinExistence type="predicted"/>
<dbReference type="OrthoDB" id="264488at2"/>
<name>A0A2M9F0H2_9BACL</name>
<dbReference type="AlphaFoldDB" id="A0A2M9F0H2"/>
<sequence length="274" mass="31943">MHPNYKMPKLYNQLKTLDKKLQKEGYSLFDQFGLLLSEDVTHYQVTPLDVIPFGSIGVDGIHYGLLTDFGKIQDIEEAFIVLIAPMDFGDQHKIVARNFREFLNLAWTTGNAIDVANFKLVKTEEDYARMLSDFKKSHKEMDDDYKRETSHVLKRIREEFDVKPIESIYEYIEIEVKAAREKQIVMSTLDGLGVVGEEGVHTKFEVKEDEDVDVELLKAFLATSSKESKLAFIRDVQFTNHHLDDREMMQVIRNELEKQGLRYERKAFDFIKSF</sequence>
<dbReference type="EMBL" id="PCGR01000002">
    <property type="protein sequence ID" value="PJK16957.1"/>
    <property type="molecule type" value="Genomic_DNA"/>
</dbReference>